<dbReference type="InterPro" id="IPR035437">
    <property type="entry name" value="SNase_OB-fold_sf"/>
</dbReference>
<evidence type="ECO:0000313" key="4">
    <source>
        <dbReference type="Proteomes" id="UP000599312"/>
    </source>
</evidence>
<feature type="domain" description="TNase-like" evidence="2">
    <location>
        <begin position="70"/>
        <end position="157"/>
    </location>
</feature>
<dbReference type="AlphaFoldDB" id="A0A931BMU8"/>
<dbReference type="InterPro" id="IPR016071">
    <property type="entry name" value="Staphylococal_nuclease_OB-fold"/>
</dbReference>
<reference evidence="3" key="1">
    <citation type="submission" date="2020-11" db="EMBL/GenBank/DDBJ databases">
        <authorList>
            <person name="Kim M.K."/>
        </authorList>
    </citation>
    <scope>NUCLEOTIDE SEQUENCE</scope>
    <source>
        <strain evidence="3">BT350</strain>
    </source>
</reference>
<dbReference type="Pfam" id="PF00565">
    <property type="entry name" value="SNase"/>
    <property type="match status" value="1"/>
</dbReference>
<keyword evidence="4" id="KW-1185">Reference proteome</keyword>
<dbReference type="Gene3D" id="2.40.50.90">
    <property type="match status" value="1"/>
</dbReference>
<name>A0A931BMU8_9HYPH</name>
<dbReference type="SUPFAM" id="SSF50199">
    <property type="entry name" value="Staphylococcal nuclease"/>
    <property type="match status" value="1"/>
</dbReference>
<proteinExistence type="predicted"/>
<feature type="chain" id="PRO_5037014079" evidence="1">
    <location>
        <begin position="21"/>
        <end position="267"/>
    </location>
</feature>
<dbReference type="EMBL" id="JADQDO010000002">
    <property type="protein sequence ID" value="MBF9232828.1"/>
    <property type="molecule type" value="Genomic_DNA"/>
</dbReference>
<keyword evidence="1" id="KW-0732">Signal</keyword>
<protein>
    <submittedName>
        <fullName evidence="3">Thermonuclease family protein</fullName>
    </submittedName>
</protein>
<evidence type="ECO:0000259" key="2">
    <source>
        <dbReference type="Pfam" id="PF00565"/>
    </source>
</evidence>
<accession>A0A931BMU8</accession>
<gene>
    <name evidence="3" type="ORF">I2H38_05485</name>
</gene>
<feature type="signal peptide" evidence="1">
    <location>
        <begin position="1"/>
        <end position="20"/>
    </location>
</feature>
<sequence length="267" mass="29424">MQNSWALGVAVALAALPAAAQERPALVTPATCAASGQPDRLEGVTPQGDLVLSAGRLAKLAAIRLPDEPSFRGQALVWLRARVGQALVVQGAPERDRWDRRSVRIWPSNDLNTVDFGRGLVEAGLALVDPAAAETFCQPELLAFEEKAREQSLGLWRDDRYKPISTEHADRLRDRVGTFALVEGRVRSVGERAQRTYLNFGGHWAEDFTIVIPKKTWKSLVDRGLDAAALKGQRIRVRGILEPWQGTSLTLLVPEMIERLAGERLPR</sequence>
<dbReference type="Proteomes" id="UP000599312">
    <property type="component" value="Unassembled WGS sequence"/>
</dbReference>
<evidence type="ECO:0000256" key="1">
    <source>
        <dbReference type="SAM" id="SignalP"/>
    </source>
</evidence>
<organism evidence="3 4">
    <name type="scientific">Microvirga alba</name>
    <dbReference type="NCBI Taxonomy" id="2791025"/>
    <lineage>
        <taxon>Bacteria</taxon>
        <taxon>Pseudomonadati</taxon>
        <taxon>Pseudomonadota</taxon>
        <taxon>Alphaproteobacteria</taxon>
        <taxon>Hyphomicrobiales</taxon>
        <taxon>Methylobacteriaceae</taxon>
        <taxon>Microvirga</taxon>
    </lineage>
</organism>
<comment type="caution">
    <text evidence="3">The sequence shown here is derived from an EMBL/GenBank/DDBJ whole genome shotgun (WGS) entry which is preliminary data.</text>
</comment>
<evidence type="ECO:0000313" key="3">
    <source>
        <dbReference type="EMBL" id="MBF9232828.1"/>
    </source>
</evidence>
<dbReference type="RefSeq" id="WP_196270820.1">
    <property type="nucleotide sequence ID" value="NZ_JADQDO010000002.1"/>
</dbReference>